<dbReference type="EMBL" id="JAGSYN010000044">
    <property type="protein sequence ID" value="KAG7665978.1"/>
    <property type="molecule type" value="Genomic_DNA"/>
</dbReference>
<evidence type="ECO:0000256" key="2">
    <source>
        <dbReference type="ARBA" id="ARBA00022737"/>
    </source>
</evidence>
<organism evidence="3 4">
    <name type="scientific">[Candida] subhashii</name>
    <dbReference type="NCBI Taxonomy" id="561895"/>
    <lineage>
        <taxon>Eukaryota</taxon>
        <taxon>Fungi</taxon>
        <taxon>Dikarya</taxon>
        <taxon>Ascomycota</taxon>
        <taxon>Saccharomycotina</taxon>
        <taxon>Pichiomycetes</taxon>
        <taxon>Debaryomycetaceae</taxon>
        <taxon>Spathaspora</taxon>
    </lineage>
</organism>
<dbReference type="PANTHER" id="PTHR45712">
    <property type="entry name" value="AGAP008170-PA"/>
    <property type="match status" value="1"/>
</dbReference>
<gene>
    <name evidence="3" type="ORF">J8A68_000407</name>
</gene>
<evidence type="ECO:0000313" key="3">
    <source>
        <dbReference type="EMBL" id="KAG7665978.1"/>
    </source>
</evidence>
<dbReference type="Proteomes" id="UP000694255">
    <property type="component" value="Unassembled WGS sequence"/>
</dbReference>
<dbReference type="AlphaFoldDB" id="A0A8J5QTF5"/>
<dbReference type="PROSITE" id="PS51450">
    <property type="entry name" value="LRR"/>
    <property type="match status" value="1"/>
</dbReference>
<keyword evidence="1" id="KW-0433">Leucine-rich repeat</keyword>
<dbReference type="RefSeq" id="XP_049266210.1">
    <property type="nucleotide sequence ID" value="XM_049408018.1"/>
</dbReference>
<comment type="caution">
    <text evidence="3">The sequence shown here is derived from an EMBL/GenBank/DDBJ whole genome shotgun (WGS) entry which is preliminary data.</text>
</comment>
<protein>
    <submittedName>
        <fullName evidence="3">Uncharacterized protein</fullName>
    </submittedName>
</protein>
<dbReference type="PANTHER" id="PTHR45712:SF22">
    <property type="entry name" value="INSULIN-LIKE GROWTH FACTOR-BINDING PROTEIN COMPLEX ACID LABILE SUBUNIT"/>
    <property type="match status" value="1"/>
</dbReference>
<reference evidence="3 4" key="1">
    <citation type="journal article" date="2021" name="DNA Res.">
        <title>Genome analysis of Candida subhashii reveals its hybrid nature and dual mitochondrial genome conformations.</title>
        <authorList>
            <person name="Mixao V."/>
            <person name="Hegedusova E."/>
            <person name="Saus E."/>
            <person name="Pryszcz L.P."/>
            <person name="Cillingova A."/>
            <person name="Nosek J."/>
            <person name="Gabaldon T."/>
        </authorList>
    </citation>
    <scope>NUCLEOTIDE SEQUENCE [LARGE SCALE GENOMIC DNA]</scope>
    <source>
        <strain evidence="3 4">CBS 10753</strain>
    </source>
</reference>
<dbReference type="InterPro" id="IPR001611">
    <property type="entry name" value="Leu-rich_rpt"/>
</dbReference>
<keyword evidence="2" id="KW-0677">Repeat</keyword>
<dbReference type="InterPro" id="IPR050333">
    <property type="entry name" value="SLRP"/>
</dbReference>
<dbReference type="OrthoDB" id="4073735at2759"/>
<accession>A0A8J5QTF5</accession>
<keyword evidence="4" id="KW-1185">Reference proteome</keyword>
<name>A0A8J5QTF5_9ASCO</name>
<sequence>MEEHQNEPKRKKQKRSIGIAYLPTEIIDLIVYYIPDDYLERYVDIPILGYHAIKKLYRCIAIVSSYSQYRDGFSPEPKEFKYITTTEEVEHNVLRESLDKFSGLHIKDRKRLTVNEFIQLIKKFPGFTPELLEFSGMERFIWLHKRYPHILKRLPRIALSFLLDDKRVPKPVIFDQYNIYSVSDLPGVILPDTSILSKISSLRTHNLPELVDKTWGENLQELRCKGIAEFDVLFPNLKKLILHHFVDLHETGLPRLPSTLQLLQITVCSIDQLDLSYLESLRVFVADCMSGVDRLSRFKFPRGIERIMLSGSDHTTEVANLESIESYPNLKEFKITVDMDEETEVLAFSESTTFPESLQKLDLFVHESTVEDLSPRPLVEIDEKFRFPADLKVLQVAASKASYNLDEWTLPPSLMGLVVWRFFPVEYETDNKYESEKVWWESLFSDSLIEIRLSIPVLNRISAPFPKSVRSLDLQSLNPIESMDFSELENLYQLRIRCDRMNNFVCKLPSNLKTLDLSNNVLLSKVIIEAPSLTNLELTNTSLEWIISSNFQIPNSVEVLSLTVPESEPDGSRRPCKLVKIEPNILPTSLRELYLRKSAIACDFLHDLQLHNCKNLVKLDLSGNKIYHLQENQLPLSLEWISLDGNPISSFCSPEVFTPLTKLRHLSMASTKINEYLQSESGRLLKFPSSLLSLDLSDNNLQPGMGNGLIVSDCVRLQEFCLVGNKDLEDVQAIVNVIKARCPNMVELLLDSSLREHVNEKGIRFLSYYSEPIFSLYCGPSFL</sequence>
<dbReference type="GeneID" id="73467208"/>
<evidence type="ECO:0000313" key="4">
    <source>
        <dbReference type="Proteomes" id="UP000694255"/>
    </source>
</evidence>
<evidence type="ECO:0000256" key="1">
    <source>
        <dbReference type="ARBA" id="ARBA00022614"/>
    </source>
</evidence>
<proteinExistence type="predicted"/>